<evidence type="ECO:0000259" key="1">
    <source>
        <dbReference type="Pfam" id="PF12697"/>
    </source>
</evidence>
<keyword evidence="3" id="KW-1185">Reference proteome</keyword>
<evidence type="ECO:0000313" key="2">
    <source>
        <dbReference type="EMBL" id="MXO85787.1"/>
    </source>
</evidence>
<dbReference type="Pfam" id="PF12697">
    <property type="entry name" value="Abhydrolase_6"/>
    <property type="match status" value="1"/>
</dbReference>
<dbReference type="SUPFAM" id="SSF53474">
    <property type="entry name" value="alpha/beta-Hydrolases"/>
    <property type="match status" value="1"/>
</dbReference>
<reference evidence="2 3" key="1">
    <citation type="submission" date="2019-12" db="EMBL/GenBank/DDBJ databases">
        <title>Genomic-based taxomic classification of the family Erythrobacteraceae.</title>
        <authorList>
            <person name="Xu L."/>
        </authorList>
    </citation>
    <scope>NUCLEOTIDE SEQUENCE [LARGE SCALE GENOMIC DNA]</scope>
    <source>
        <strain evidence="2 3">MCCC 1A09962</strain>
    </source>
</reference>
<name>A0A844ZFP2_9SPHN</name>
<feature type="domain" description="AB hydrolase-1" evidence="1">
    <location>
        <begin position="73"/>
        <end position="188"/>
    </location>
</feature>
<organism evidence="2 3">
    <name type="scientific">Parapontixanthobacter aurantiacus</name>
    <dbReference type="NCBI Taxonomy" id="1463599"/>
    <lineage>
        <taxon>Bacteria</taxon>
        <taxon>Pseudomonadati</taxon>
        <taxon>Pseudomonadota</taxon>
        <taxon>Alphaproteobacteria</taxon>
        <taxon>Sphingomonadales</taxon>
        <taxon>Erythrobacteraceae</taxon>
        <taxon>Parapontixanthobacter</taxon>
    </lineage>
</organism>
<comment type="caution">
    <text evidence="2">The sequence shown here is derived from an EMBL/GenBank/DDBJ whole genome shotgun (WGS) entry which is preliminary data.</text>
</comment>
<accession>A0A844ZFP2</accession>
<evidence type="ECO:0000313" key="3">
    <source>
        <dbReference type="Proteomes" id="UP000433104"/>
    </source>
</evidence>
<dbReference type="InterPro" id="IPR029058">
    <property type="entry name" value="AB_hydrolase_fold"/>
</dbReference>
<dbReference type="InterPro" id="IPR000073">
    <property type="entry name" value="AB_hydrolase_1"/>
</dbReference>
<dbReference type="Gene3D" id="3.40.50.1820">
    <property type="entry name" value="alpha/beta hydrolase"/>
    <property type="match status" value="1"/>
</dbReference>
<sequence length="257" mass="28214">MTEPRSQNEGVTDYLTAAELTRRLALAREPVDTEATGPRLKLLIGELSALAEPLVRPFRQIDIPPAVYPQTVMLLPGFATHPTRMRYMARALETAGHRVKRWGTGFNLGATAEKLAIVEDRLLDLHRRFGRRVVLVGWSLGGLYAREVACRHPGAVAKVVTMGTPFSGDIRANNAWRVYQAVAGHSVDAPPIDRSCDPKPPVETVALWSPRDGVISPRSACGLPSERDRAIALRCTHIGFVQSREAIEAVLGELDKE</sequence>
<dbReference type="Proteomes" id="UP000433104">
    <property type="component" value="Unassembled WGS sequence"/>
</dbReference>
<protein>
    <submittedName>
        <fullName evidence="2">Alpha/beta hydrolase</fullName>
    </submittedName>
</protein>
<dbReference type="EMBL" id="WTYW01000001">
    <property type="protein sequence ID" value="MXO85787.1"/>
    <property type="molecule type" value="Genomic_DNA"/>
</dbReference>
<dbReference type="RefSeq" id="WP_160682148.1">
    <property type="nucleotide sequence ID" value="NZ_WTYW01000001.1"/>
</dbReference>
<keyword evidence="2" id="KW-0378">Hydrolase</keyword>
<gene>
    <name evidence="2" type="ORF">GRI38_07045</name>
</gene>
<dbReference type="GO" id="GO:0016787">
    <property type="term" value="F:hydrolase activity"/>
    <property type="evidence" value="ECO:0007669"/>
    <property type="project" value="UniProtKB-KW"/>
</dbReference>
<proteinExistence type="predicted"/>
<dbReference type="AlphaFoldDB" id="A0A844ZFP2"/>
<dbReference type="OrthoDB" id="7389193at2"/>